<name>A0AAV7WNV4_PLEWA</name>
<keyword evidence="1" id="KW-0812">Transmembrane</keyword>
<dbReference type="Proteomes" id="UP001066276">
    <property type="component" value="Chromosome 1_1"/>
</dbReference>
<evidence type="ECO:0000313" key="3">
    <source>
        <dbReference type="Proteomes" id="UP001066276"/>
    </source>
</evidence>
<keyword evidence="3" id="KW-1185">Reference proteome</keyword>
<dbReference type="AlphaFoldDB" id="A0AAV7WNV4"/>
<evidence type="ECO:0000256" key="1">
    <source>
        <dbReference type="SAM" id="Phobius"/>
    </source>
</evidence>
<gene>
    <name evidence="2" type="ORF">NDU88_003356</name>
</gene>
<proteinExistence type="predicted"/>
<evidence type="ECO:0000313" key="2">
    <source>
        <dbReference type="EMBL" id="KAJ1215748.1"/>
    </source>
</evidence>
<keyword evidence="1" id="KW-1133">Transmembrane helix</keyword>
<comment type="caution">
    <text evidence="2">The sequence shown here is derived from an EMBL/GenBank/DDBJ whole genome shotgun (WGS) entry which is preliminary data.</text>
</comment>
<reference evidence="2" key="1">
    <citation type="journal article" date="2022" name="bioRxiv">
        <title>Sequencing and chromosome-scale assembly of the giantPleurodeles waltlgenome.</title>
        <authorList>
            <person name="Brown T."/>
            <person name="Elewa A."/>
            <person name="Iarovenko S."/>
            <person name="Subramanian E."/>
            <person name="Araus A.J."/>
            <person name="Petzold A."/>
            <person name="Susuki M."/>
            <person name="Suzuki K.-i.T."/>
            <person name="Hayashi T."/>
            <person name="Toyoda A."/>
            <person name="Oliveira C."/>
            <person name="Osipova E."/>
            <person name="Leigh N.D."/>
            <person name="Simon A."/>
            <person name="Yun M.H."/>
        </authorList>
    </citation>
    <scope>NUCLEOTIDE SEQUENCE</scope>
    <source>
        <strain evidence="2">20211129_DDA</strain>
        <tissue evidence="2">Liver</tissue>
    </source>
</reference>
<dbReference type="EMBL" id="JANPWB010000001">
    <property type="protein sequence ID" value="KAJ1215748.1"/>
    <property type="molecule type" value="Genomic_DNA"/>
</dbReference>
<protein>
    <submittedName>
        <fullName evidence="2">Uncharacterized protein</fullName>
    </submittedName>
</protein>
<organism evidence="2 3">
    <name type="scientific">Pleurodeles waltl</name>
    <name type="common">Iberian ribbed newt</name>
    <dbReference type="NCBI Taxonomy" id="8319"/>
    <lineage>
        <taxon>Eukaryota</taxon>
        <taxon>Metazoa</taxon>
        <taxon>Chordata</taxon>
        <taxon>Craniata</taxon>
        <taxon>Vertebrata</taxon>
        <taxon>Euteleostomi</taxon>
        <taxon>Amphibia</taxon>
        <taxon>Batrachia</taxon>
        <taxon>Caudata</taxon>
        <taxon>Salamandroidea</taxon>
        <taxon>Salamandridae</taxon>
        <taxon>Pleurodelinae</taxon>
        <taxon>Pleurodeles</taxon>
    </lineage>
</organism>
<keyword evidence="1" id="KW-0472">Membrane</keyword>
<feature type="transmembrane region" description="Helical" evidence="1">
    <location>
        <begin position="49"/>
        <end position="71"/>
    </location>
</feature>
<sequence length="77" mass="8413">MNVVDCAWLDYDNGTEPQGCRGYLESGGSAHLGPMAMHADGTSKWVRRVMAMCSMVYHVSFVALAEVLSPYSMVVPK</sequence>
<accession>A0AAV7WNV4</accession>